<dbReference type="FunFam" id="3.40.50.11840:FF:000002">
    <property type="entry name" value="2-(3-amino-3-carboxypropyl)histidine synthase subunit 2"/>
    <property type="match status" value="1"/>
</dbReference>
<dbReference type="Pfam" id="PF01866">
    <property type="entry name" value="Diphthamide_syn"/>
    <property type="match status" value="1"/>
</dbReference>
<comment type="function">
    <text evidence="8 9">Required for the first step of diphthamide biosynthesis, a post-translational modification of histidine which occurs in elongation factor 2. DPH1 and DPH2 transfer a 3-amino-3-carboxypropyl (ACP) group from S-adenosyl-L-methionine (SAM) to a histidine residue, the reaction is assisted by a reduction system comprising DPH3 and a NADH-dependent reductase. Facilitates the reduction of the catalytic iron-sulfur cluster found in the DPH1 subunit.</text>
</comment>
<keyword evidence="7 9" id="KW-0411">Iron-sulfur</keyword>
<dbReference type="Gene3D" id="3.40.50.11840">
    <property type="entry name" value="Diphthamide synthesis DPH1/DPH2 domain 1"/>
    <property type="match status" value="1"/>
</dbReference>
<name>A0A9C6WUZ7_FRAOC</name>
<comment type="cofactor">
    <cofactor evidence="1">
        <name>[4Fe-4S] cluster</name>
        <dbReference type="ChEBI" id="CHEBI:49883"/>
    </cofactor>
</comment>
<dbReference type="InterPro" id="IPR016435">
    <property type="entry name" value="DPH1/DPH2"/>
</dbReference>
<dbReference type="AlphaFoldDB" id="A0A9C6WUZ7"/>
<evidence type="ECO:0000313" key="11">
    <source>
        <dbReference type="RefSeq" id="XP_052122176.1"/>
    </source>
</evidence>
<evidence type="ECO:0000256" key="4">
    <source>
        <dbReference type="ARBA" id="ARBA00021914"/>
    </source>
</evidence>
<evidence type="ECO:0000256" key="1">
    <source>
        <dbReference type="ARBA" id="ARBA00001966"/>
    </source>
</evidence>
<dbReference type="InterPro" id="IPR042263">
    <property type="entry name" value="DPH1/DPH2_1"/>
</dbReference>
<evidence type="ECO:0000256" key="3">
    <source>
        <dbReference type="ARBA" id="ARBA00006179"/>
    </source>
</evidence>
<dbReference type="SFLD" id="SFLDF00408">
    <property type="entry name" value="Diphthamide_biosynthesis_famil"/>
    <property type="match status" value="1"/>
</dbReference>
<sequence length="425" mass="46906">MQVVCLQFPDNLLCDSPDVLLSLRNSSGAQCFILGDTSYGSCCVDEVSAEHVQADGIIHFGHACLSLTIRLPVLYIFQSKPLDVQNLMNAISARFEDCNSSLLVIYDVAYSHKIADVDKALTLKFPNAVSARPTLSNSAKEQYNCLGSSFTLPDKSILENYNVLYIGHDGRTFTNYLLELAACKLFRYDPEETQSCVQPADGKISKFLMKRLHLVERVKDARTLGILIGTLGVEGYLDAVDRVKLLAKKTGKKTYIFAVGRPNIPKLANFPEVDVFVLIACPENSLFDWKEFYQPVVSIYEVELACNSAREWSSKYVIDFRQLLSGGGDHVELSDTPEDTLDVSLITGKVRNIDLSSSVNDSEERSVAARADLAVCVSTGSQFLSNRSWQGLEQSLGQTPVELASVGRIGVASSYQSEPLQRKLE</sequence>
<evidence type="ECO:0000256" key="6">
    <source>
        <dbReference type="ARBA" id="ARBA00023004"/>
    </source>
</evidence>
<dbReference type="PANTHER" id="PTHR10762">
    <property type="entry name" value="DIPHTHAMIDE BIOSYNTHESIS PROTEIN"/>
    <property type="match status" value="1"/>
</dbReference>
<comment type="similarity">
    <text evidence="3 9">Belongs to the DPH1/DPH2 family. DPH2 subfamily.</text>
</comment>
<dbReference type="SFLD" id="SFLDG01121">
    <property type="entry name" value="Diphthamide_biosynthesis"/>
    <property type="match status" value="1"/>
</dbReference>
<dbReference type="Proteomes" id="UP000504606">
    <property type="component" value="Unplaced"/>
</dbReference>
<dbReference type="GO" id="GO:0051536">
    <property type="term" value="F:iron-sulfur cluster binding"/>
    <property type="evidence" value="ECO:0007669"/>
    <property type="project" value="UniProtKB-KW"/>
</dbReference>
<evidence type="ECO:0000256" key="7">
    <source>
        <dbReference type="ARBA" id="ARBA00023014"/>
    </source>
</evidence>
<accession>A0A9C6WUZ7</accession>
<comment type="pathway">
    <text evidence="2 9">Protein modification; peptidyl-diphthamide biosynthesis.</text>
</comment>
<reference evidence="11" key="1">
    <citation type="submission" date="2025-08" db="UniProtKB">
        <authorList>
            <consortium name="RefSeq"/>
        </authorList>
    </citation>
    <scope>IDENTIFICATION</scope>
    <source>
        <tissue evidence="11">Whole organism</tissue>
    </source>
</reference>
<dbReference type="GO" id="GO:0090560">
    <property type="term" value="F:2-(3-amino-3-carboxypropyl)histidine synthase activity"/>
    <property type="evidence" value="ECO:0007669"/>
    <property type="project" value="InterPro"/>
</dbReference>
<keyword evidence="5 9" id="KW-0479">Metal-binding</keyword>
<proteinExistence type="inferred from homology"/>
<dbReference type="InterPro" id="IPR042265">
    <property type="entry name" value="DPH1/DPH2_3"/>
</dbReference>
<evidence type="ECO:0000313" key="10">
    <source>
        <dbReference type="Proteomes" id="UP000504606"/>
    </source>
</evidence>
<dbReference type="PANTHER" id="PTHR10762:SF2">
    <property type="entry name" value="2-(3-AMINO-3-CARBOXYPROPYL)HISTIDINE SYNTHASE SUBUNIT 2"/>
    <property type="match status" value="1"/>
</dbReference>
<evidence type="ECO:0000256" key="2">
    <source>
        <dbReference type="ARBA" id="ARBA00005156"/>
    </source>
</evidence>
<evidence type="ECO:0000256" key="9">
    <source>
        <dbReference type="RuleBase" id="RU364133"/>
    </source>
</evidence>
<dbReference type="RefSeq" id="XP_052122176.1">
    <property type="nucleotide sequence ID" value="XM_052266216.1"/>
</dbReference>
<dbReference type="SFLD" id="SFLDS00032">
    <property type="entry name" value="Radical_SAM_3-amino-3-carboxyp"/>
    <property type="match status" value="1"/>
</dbReference>
<keyword evidence="10" id="KW-1185">Reference proteome</keyword>
<dbReference type="GO" id="GO:0046872">
    <property type="term" value="F:metal ion binding"/>
    <property type="evidence" value="ECO:0007669"/>
    <property type="project" value="UniProtKB-KW"/>
</dbReference>
<dbReference type="FunFam" id="3.40.50.11860:FF:000001">
    <property type="entry name" value="2-(3-amino-3-carboxypropyl)histidine synthase subunit 2"/>
    <property type="match status" value="1"/>
</dbReference>
<dbReference type="GO" id="GO:0017183">
    <property type="term" value="P:protein histidyl modification to diphthamide"/>
    <property type="evidence" value="ECO:0007669"/>
    <property type="project" value="InterPro"/>
</dbReference>
<organism evidence="10 11">
    <name type="scientific">Frankliniella occidentalis</name>
    <name type="common">Western flower thrips</name>
    <name type="synonym">Euthrips occidentalis</name>
    <dbReference type="NCBI Taxonomy" id="133901"/>
    <lineage>
        <taxon>Eukaryota</taxon>
        <taxon>Metazoa</taxon>
        <taxon>Ecdysozoa</taxon>
        <taxon>Arthropoda</taxon>
        <taxon>Hexapoda</taxon>
        <taxon>Insecta</taxon>
        <taxon>Pterygota</taxon>
        <taxon>Neoptera</taxon>
        <taxon>Paraneoptera</taxon>
        <taxon>Thysanoptera</taxon>
        <taxon>Terebrantia</taxon>
        <taxon>Thripoidea</taxon>
        <taxon>Thripidae</taxon>
        <taxon>Frankliniella</taxon>
    </lineage>
</organism>
<evidence type="ECO:0000256" key="8">
    <source>
        <dbReference type="ARBA" id="ARBA00045159"/>
    </source>
</evidence>
<evidence type="ECO:0000256" key="5">
    <source>
        <dbReference type="ARBA" id="ARBA00022723"/>
    </source>
</evidence>
<protein>
    <recommendedName>
        <fullName evidence="4 9">2-(3-amino-3-carboxypropyl)histidine synthase subunit 2</fullName>
    </recommendedName>
</protein>
<dbReference type="NCBIfam" id="TIGR00272">
    <property type="entry name" value="DPH2"/>
    <property type="match status" value="1"/>
</dbReference>
<dbReference type="Gene3D" id="3.40.50.11860">
    <property type="entry name" value="Diphthamide synthesis DPH1/DPH2 domain 3"/>
    <property type="match status" value="1"/>
</dbReference>
<dbReference type="CTD" id="1802"/>
<dbReference type="NCBIfam" id="TIGR00322">
    <property type="entry name" value="diphth2_R"/>
    <property type="match status" value="1"/>
</dbReference>
<dbReference type="GeneID" id="113208019"/>
<gene>
    <name evidence="11" type="primary">LOC113208019</name>
</gene>
<keyword evidence="6 9" id="KW-0408">Iron</keyword>
<dbReference type="InterPro" id="IPR010014">
    <property type="entry name" value="DHP2"/>
</dbReference>